<keyword evidence="2" id="KW-1185">Reference proteome</keyword>
<organism evidence="1 2">
    <name type="scientific">Pocillopora meandrina</name>
    <dbReference type="NCBI Taxonomy" id="46732"/>
    <lineage>
        <taxon>Eukaryota</taxon>
        <taxon>Metazoa</taxon>
        <taxon>Cnidaria</taxon>
        <taxon>Anthozoa</taxon>
        <taxon>Hexacorallia</taxon>
        <taxon>Scleractinia</taxon>
        <taxon>Astrocoeniina</taxon>
        <taxon>Pocilloporidae</taxon>
        <taxon>Pocillopora</taxon>
    </lineage>
</organism>
<evidence type="ECO:0000313" key="1">
    <source>
        <dbReference type="EMBL" id="CAH3123882.1"/>
    </source>
</evidence>
<reference evidence="1 2" key="1">
    <citation type="submission" date="2022-05" db="EMBL/GenBank/DDBJ databases">
        <authorList>
            <consortium name="Genoscope - CEA"/>
            <person name="William W."/>
        </authorList>
    </citation>
    <scope>NUCLEOTIDE SEQUENCE [LARGE SCALE GENOMIC DNA]</scope>
</reference>
<dbReference type="EMBL" id="CALNXJ010000020">
    <property type="protein sequence ID" value="CAH3123882.1"/>
    <property type="molecule type" value="Genomic_DNA"/>
</dbReference>
<evidence type="ECO:0000313" key="2">
    <source>
        <dbReference type="Proteomes" id="UP001159428"/>
    </source>
</evidence>
<sequence length="71" mass="8301">MTTMNREGEKAPEAAETFFIDGDSLEKSRITMNERRELEGTSLRESEKHLQEVWIHSLSCCTRSQNKVEWL</sequence>
<dbReference type="Proteomes" id="UP001159428">
    <property type="component" value="Unassembled WGS sequence"/>
</dbReference>
<accession>A0AAU9WSG3</accession>
<comment type="caution">
    <text evidence="1">The sequence shown here is derived from an EMBL/GenBank/DDBJ whole genome shotgun (WGS) entry which is preliminary data.</text>
</comment>
<gene>
    <name evidence="1" type="ORF">PMEA_00011564</name>
</gene>
<proteinExistence type="predicted"/>
<name>A0AAU9WSG3_9CNID</name>
<protein>
    <submittedName>
        <fullName evidence="1">Uncharacterized protein</fullName>
    </submittedName>
</protein>
<dbReference type="AlphaFoldDB" id="A0AAU9WSG3"/>